<accession>A0A818RUB8</accession>
<dbReference type="Proteomes" id="UP000663891">
    <property type="component" value="Unassembled WGS sequence"/>
</dbReference>
<organism evidence="10 14">
    <name type="scientific">Adineta steineri</name>
    <dbReference type="NCBI Taxonomy" id="433720"/>
    <lineage>
        <taxon>Eukaryota</taxon>
        <taxon>Metazoa</taxon>
        <taxon>Spiralia</taxon>
        <taxon>Gnathifera</taxon>
        <taxon>Rotifera</taxon>
        <taxon>Eurotatoria</taxon>
        <taxon>Bdelloidea</taxon>
        <taxon>Adinetida</taxon>
        <taxon>Adinetidae</taxon>
        <taxon>Adineta</taxon>
    </lineage>
</organism>
<comment type="similarity">
    <text evidence="2">Belongs to the PET117 family.</text>
</comment>
<sequence>MSTSARLFFAGSIVVTGLTVYAVNYYLTDETKRKRANIFADISRKEEQRRSNIEQYEKQLQLDQQLRLRDKE</sequence>
<dbReference type="EMBL" id="CAJOAZ010000479">
    <property type="protein sequence ID" value="CAF3658713.1"/>
    <property type="molecule type" value="Genomic_DNA"/>
</dbReference>
<dbReference type="Proteomes" id="UP000663868">
    <property type="component" value="Unassembled WGS sequence"/>
</dbReference>
<evidence type="ECO:0000313" key="11">
    <source>
        <dbReference type="EMBL" id="CAF3684915.1"/>
    </source>
</evidence>
<dbReference type="EMBL" id="CAJNOG010000507">
    <property type="protein sequence ID" value="CAF1275362.1"/>
    <property type="molecule type" value="Genomic_DNA"/>
</dbReference>
<protein>
    <submittedName>
        <fullName evidence="10">Uncharacterized protein</fullName>
    </submittedName>
</protein>
<dbReference type="Proteomes" id="UP000663860">
    <property type="component" value="Unassembled WGS sequence"/>
</dbReference>
<dbReference type="Proteomes" id="UP000663845">
    <property type="component" value="Unassembled WGS sequence"/>
</dbReference>
<keyword evidence="13" id="KW-1185">Reference proteome</keyword>
<dbReference type="EMBL" id="CAJOAY010003985">
    <property type="protein sequence ID" value="CAF4049569.1"/>
    <property type="molecule type" value="Genomic_DNA"/>
</dbReference>
<evidence type="ECO:0000313" key="6">
    <source>
        <dbReference type="EMBL" id="CAF1340373.1"/>
    </source>
</evidence>
<dbReference type="Proteomes" id="UP000663881">
    <property type="component" value="Unassembled WGS sequence"/>
</dbReference>
<dbReference type="OrthoDB" id="10030923at2759"/>
<dbReference type="PANTHER" id="PTHR28163">
    <property type="entry name" value="PROTEIN PET117 HOMOLOG, MITOCHONDRIAL"/>
    <property type="match status" value="1"/>
</dbReference>
<evidence type="ECO:0000313" key="9">
    <source>
        <dbReference type="EMBL" id="CAF1615056.1"/>
    </source>
</evidence>
<evidence type="ECO:0000313" key="12">
    <source>
        <dbReference type="EMBL" id="CAF4049569.1"/>
    </source>
</evidence>
<dbReference type="Proteomes" id="UP000663877">
    <property type="component" value="Unassembled WGS sequence"/>
</dbReference>
<evidence type="ECO:0000313" key="5">
    <source>
        <dbReference type="EMBL" id="CAF1275362.1"/>
    </source>
</evidence>
<dbReference type="Proteomes" id="UP000663832">
    <property type="component" value="Unassembled WGS sequence"/>
</dbReference>
<comment type="caution">
    <text evidence="10">The sequence shown here is derived from an EMBL/GenBank/DDBJ whole genome shotgun (WGS) entry which is preliminary data.</text>
</comment>
<dbReference type="AlphaFoldDB" id="A0A818RUB8"/>
<dbReference type="EMBL" id="CAJNOI010001316">
    <property type="protein sequence ID" value="CAF1403473.1"/>
    <property type="molecule type" value="Genomic_DNA"/>
</dbReference>
<evidence type="ECO:0000313" key="13">
    <source>
        <dbReference type="Proteomes" id="UP000663832"/>
    </source>
</evidence>
<dbReference type="Proteomes" id="UP000663844">
    <property type="component" value="Unassembled WGS sequence"/>
</dbReference>
<comment type="subcellular location">
    <subcellularLocation>
        <location evidence="1">Mitochondrion</location>
    </subcellularLocation>
</comment>
<dbReference type="EMBL" id="CAJOBB010000462">
    <property type="protein sequence ID" value="CAF3684915.1"/>
    <property type="molecule type" value="Genomic_DNA"/>
</dbReference>
<dbReference type="GO" id="GO:0033617">
    <property type="term" value="P:mitochondrial respiratory chain complex IV assembly"/>
    <property type="evidence" value="ECO:0007669"/>
    <property type="project" value="TreeGrafter"/>
</dbReference>
<keyword evidence="3" id="KW-0809">Transit peptide</keyword>
<evidence type="ECO:0000256" key="3">
    <source>
        <dbReference type="ARBA" id="ARBA00022946"/>
    </source>
</evidence>
<dbReference type="EMBL" id="CAJNON010001288">
    <property type="protein sequence ID" value="CAF1448685.1"/>
    <property type="molecule type" value="Genomic_DNA"/>
</dbReference>
<dbReference type="EMBL" id="CAJNOE010000822">
    <property type="protein sequence ID" value="CAF1340373.1"/>
    <property type="molecule type" value="Genomic_DNA"/>
</dbReference>
<dbReference type="InterPro" id="IPR031568">
    <property type="entry name" value="Pet117"/>
</dbReference>
<evidence type="ECO:0000313" key="8">
    <source>
        <dbReference type="EMBL" id="CAF1448685.1"/>
    </source>
</evidence>
<dbReference type="Pfam" id="PF15786">
    <property type="entry name" value="PET117"/>
    <property type="match status" value="1"/>
</dbReference>
<evidence type="ECO:0000313" key="14">
    <source>
        <dbReference type="Proteomes" id="UP000663844"/>
    </source>
</evidence>
<evidence type="ECO:0000256" key="2">
    <source>
        <dbReference type="ARBA" id="ARBA00008197"/>
    </source>
</evidence>
<dbReference type="EMBL" id="CAJNOM010001642">
    <property type="protein sequence ID" value="CAF1615056.1"/>
    <property type="molecule type" value="Genomic_DNA"/>
</dbReference>
<keyword evidence="4" id="KW-0496">Mitochondrion</keyword>
<gene>
    <name evidence="7" type="ORF">BJG266_LOCUS37790</name>
    <name evidence="6" type="ORF">IZO911_LOCUS36196</name>
    <name evidence="5" type="ORF">JYZ213_LOCUS30927</name>
    <name evidence="11" type="ORF">KXQ929_LOCUS9934</name>
    <name evidence="12" type="ORF">OKA104_LOCUS32696</name>
    <name evidence="10" type="ORF">OXD698_LOCUS9458</name>
    <name evidence="9" type="ORF">QVE165_LOCUS54675</name>
    <name evidence="8" type="ORF">VCS650_LOCUS39338</name>
</gene>
<evidence type="ECO:0000256" key="1">
    <source>
        <dbReference type="ARBA" id="ARBA00004173"/>
    </source>
</evidence>
<dbReference type="GO" id="GO:0005739">
    <property type="term" value="C:mitochondrion"/>
    <property type="evidence" value="ECO:0007669"/>
    <property type="project" value="UniProtKB-SubCell"/>
</dbReference>
<name>A0A818RUB8_9BILA</name>
<proteinExistence type="inferred from homology"/>
<evidence type="ECO:0000313" key="10">
    <source>
        <dbReference type="EMBL" id="CAF3658713.1"/>
    </source>
</evidence>
<evidence type="ECO:0000313" key="7">
    <source>
        <dbReference type="EMBL" id="CAF1403473.1"/>
    </source>
</evidence>
<reference evidence="10" key="1">
    <citation type="submission" date="2021-02" db="EMBL/GenBank/DDBJ databases">
        <authorList>
            <person name="Nowell W R."/>
        </authorList>
    </citation>
    <scope>NUCLEOTIDE SEQUENCE</scope>
</reference>
<evidence type="ECO:0000256" key="4">
    <source>
        <dbReference type="ARBA" id="ARBA00023128"/>
    </source>
</evidence>
<dbReference type="PANTHER" id="PTHR28163:SF1">
    <property type="entry name" value="PROTEIN PET117 HOMOLOG, MITOCHONDRIAL"/>
    <property type="match status" value="1"/>
</dbReference>